<evidence type="ECO:0000313" key="10">
    <source>
        <dbReference type="Proteomes" id="UP001651880"/>
    </source>
</evidence>
<evidence type="ECO:0000256" key="3">
    <source>
        <dbReference type="ARBA" id="ARBA00023274"/>
    </source>
</evidence>
<keyword evidence="5" id="KW-0699">rRNA-binding</keyword>
<evidence type="ECO:0000259" key="7">
    <source>
        <dbReference type="Pfam" id="PF00467"/>
    </source>
</evidence>
<dbReference type="PROSITE" id="PS01108">
    <property type="entry name" value="RIBOSOMAL_L24"/>
    <property type="match status" value="1"/>
</dbReference>
<protein>
    <recommendedName>
        <fullName evidence="4 5">Large ribosomal subunit protein uL24</fullName>
    </recommendedName>
</protein>
<comment type="function">
    <text evidence="5">One of two assembly initiator proteins, it binds directly to the 5'-end of the 23S rRNA, where it nucleates assembly of the 50S subunit.</text>
</comment>
<dbReference type="NCBIfam" id="TIGR01079">
    <property type="entry name" value="rplX_bact"/>
    <property type="match status" value="1"/>
</dbReference>
<dbReference type="GO" id="GO:0005840">
    <property type="term" value="C:ribosome"/>
    <property type="evidence" value="ECO:0007669"/>
    <property type="project" value="UniProtKB-KW"/>
</dbReference>
<accession>A0ABT1NKX4</accession>
<dbReference type="InterPro" id="IPR041988">
    <property type="entry name" value="Ribosomal_uL24_KOW"/>
</dbReference>
<keyword evidence="5" id="KW-0694">RNA-binding</keyword>
<dbReference type="PANTHER" id="PTHR12903">
    <property type="entry name" value="MITOCHONDRIAL RIBOSOMAL PROTEIN L24"/>
    <property type="match status" value="1"/>
</dbReference>
<dbReference type="InterPro" id="IPR008991">
    <property type="entry name" value="Translation_prot_SH3-like_sf"/>
</dbReference>
<gene>
    <name evidence="5 9" type="primary">rplX</name>
    <name evidence="9" type="ORF">LJD61_15465</name>
</gene>
<sequence>MEAKKLHVKKGDTVVVISGKDKGKKAKVLVGLPKDGKVIVEGVNMSTKHKKPSQKVQQGGIIHQESPIFASKVMLWCDKCKKGVRAGKRILQDGTKVRYCKSCSDMLDK</sequence>
<feature type="domain" description="KOW" evidence="7">
    <location>
        <begin position="10"/>
        <end position="29"/>
    </location>
</feature>
<reference evidence="9 10" key="1">
    <citation type="submission" date="2021-10" db="EMBL/GenBank/DDBJ databases">
        <title>Lutispora strain m25 sp. nov., a thermophilic, non-spore-forming bacterium isolated from a lab-scale methanogenic bioreactor digesting anaerobic sludge.</title>
        <authorList>
            <person name="El Houari A."/>
            <person name="Mcdonald J."/>
        </authorList>
    </citation>
    <scope>NUCLEOTIDE SEQUENCE [LARGE SCALE GENOMIC DNA]</scope>
    <source>
        <strain evidence="10">m25</strain>
    </source>
</reference>
<dbReference type="Pfam" id="PF17136">
    <property type="entry name" value="ribosomal_L24"/>
    <property type="match status" value="1"/>
</dbReference>
<dbReference type="Pfam" id="PF00467">
    <property type="entry name" value="KOW"/>
    <property type="match status" value="1"/>
</dbReference>
<organism evidence="9 10">
    <name type="scientific">Lutispora saccharofermentans</name>
    <dbReference type="NCBI Taxonomy" id="3024236"/>
    <lineage>
        <taxon>Bacteria</taxon>
        <taxon>Bacillati</taxon>
        <taxon>Bacillota</taxon>
        <taxon>Clostridia</taxon>
        <taxon>Lutisporales</taxon>
        <taxon>Lutisporaceae</taxon>
        <taxon>Lutispora</taxon>
    </lineage>
</organism>
<evidence type="ECO:0000259" key="8">
    <source>
        <dbReference type="Pfam" id="PF17136"/>
    </source>
</evidence>
<dbReference type="SUPFAM" id="SSF50104">
    <property type="entry name" value="Translation proteins SH3-like domain"/>
    <property type="match status" value="1"/>
</dbReference>
<comment type="subunit">
    <text evidence="5">Part of the 50S ribosomal subunit.</text>
</comment>
<evidence type="ECO:0000256" key="6">
    <source>
        <dbReference type="RuleBase" id="RU003477"/>
    </source>
</evidence>
<dbReference type="InterPro" id="IPR003256">
    <property type="entry name" value="Ribosomal_uL24"/>
</dbReference>
<evidence type="ECO:0000256" key="5">
    <source>
        <dbReference type="HAMAP-Rule" id="MF_01326"/>
    </source>
</evidence>
<keyword evidence="10" id="KW-1185">Reference proteome</keyword>
<dbReference type="EMBL" id="JAJEKE010000016">
    <property type="protein sequence ID" value="MCQ1530931.1"/>
    <property type="molecule type" value="Genomic_DNA"/>
</dbReference>
<keyword evidence="3 5" id="KW-0687">Ribonucleoprotein</keyword>
<dbReference type="InterPro" id="IPR057264">
    <property type="entry name" value="Ribosomal_uL24_C"/>
</dbReference>
<evidence type="ECO:0000313" key="9">
    <source>
        <dbReference type="EMBL" id="MCQ1530931.1"/>
    </source>
</evidence>
<comment type="function">
    <text evidence="5">One of the proteins that surrounds the polypeptide exit tunnel on the outside of the subunit.</text>
</comment>
<dbReference type="CDD" id="cd06089">
    <property type="entry name" value="KOW_RPL26"/>
    <property type="match status" value="1"/>
</dbReference>
<evidence type="ECO:0000256" key="4">
    <source>
        <dbReference type="ARBA" id="ARBA00035206"/>
    </source>
</evidence>
<dbReference type="Proteomes" id="UP001651880">
    <property type="component" value="Unassembled WGS sequence"/>
</dbReference>
<comment type="caution">
    <text evidence="9">The sequence shown here is derived from an EMBL/GenBank/DDBJ whole genome shotgun (WGS) entry which is preliminary data.</text>
</comment>
<feature type="domain" description="Large ribosomal subunit protein uL24 C-terminal" evidence="8">
    <location>
        <begin position="43"/>
        <end position="105"/>
    </location>
</feature>
<comment type="similarity">
    <text evidence="1 5 6">Belongs to the universal ribosomal protein uL24 family.</text>
</comment>
<proteinExistence type="inferred from homology"/>
<evidence type="ECO:0000256" key="1">
    <source>
        <dbReference type="ARBA" id="ARBA00010618"/>
    </source>
</evidence>
<dbReference type="InterPro" id="IPR014722">
    <property type="entry name" value="Rib_uL2_dom2"/>
</dbReference>
<dbReference type="InterPro" id="IPR005824">
    <property type="entry name" value="KOW"/>
</dbReference>
<keyword evidence="2 5" id="KW-0689">Ribosomal protein</keyword>
<name>A0ABT1NKX4_9FIRM</name>
<dbReference type="HAMAP" id="MF_01326_B">
    <property type="entry name" value="Ribosomal_uL24_B"/>
    <property type="match status" value="1"/>
</dbReference>
<dbReference type="InterPro" id="IPR005825">
    <property type="entry name" value="Ribosomal_uL24_CS"/>
</dbReference>
<dbReference type="Gene3D" id="2.30.30.30">
    <property type="match status" value="1"/>
</dbReference>
<dbReference type="RefSeq" id="WP_255228450.1">
    <property type="nucleotide sequence ID" value="NZ_JAJEKE010000016.1"/>
</dbReference>
<evidence type="ECO:0000256" key="2">
    <source>
        <dbReference type="ARBA" id="ARBA00022980"/>
    </source>
</evidence>